<evidence type="ECO:0000313" key="4">
    <source>
        <dbReference type="EMBL" id="WQJ51569.1"/>
    </source>
</evidence>
<sequence>MYHYFYKITNNINGKFYYGIHNTSNLNDNYMGSGIAIKKAEEKYGIDNFSKDILQYFDTSDDAFRYEHDFITESVIQDPGCYNMKIGGSGWQNQYIKKNKIVVFDGEKNIQIDKEIYQKNKDKYTPLNVGTVLVKDKENNIFRVSVTDERYLSGELISANKGYKLAEEHKKKLSIALKEYARHTNIRKDIKKKCWVYKLENNEVINKLIYLDVLSNYINDGWIKGRKTGTLCLPKNRHTSNNHTSCNKGKDNPMYGKVYVTKYNNDNTFTSIRIDKIQLNDYISNGWVKGRKMNKTQNYPSKDKLYEKYNELQSWKKVRDFFNLSKSSLYNLRNQYDKFNEIIL</sequence>
<dbReference type="Proteomes" id="UP001348805">
    <property type="component" value="Segment"/>
</dbReference>
<evidence type="ECO:0000313" key="5">
    <source>
        <dbReference type="Proteomes" id="UP001348805"/>
    </source>
</evidence>
<evidence type="ECO:0000259" key="3">
    <source>
        <dbReference type="PROSITE" id="PS50164"/>
    </source>
</evidence>
<dbReference type="InterPro" id="IPR035901">
    <property type="entry name" value="GIY-YIG_endonuc_sf"/>
</dbReference>
<keyword evidence="4" id="KW-0540">Nuclease</keyword>
<accession>A0ABZ0Z0D1</accession>
<keyword evidence="2" id="KW-0460">Magnesium</keyword>
<dbReference type="SUPFAM" id="SSF82771">
    <property type="entry name" value="GIY-YIG endonuclease"/>
    <property type="match status" value="1"/>
</dbReference>
<keyword evidence="4" id="KW-0255">Endonuclease</keyword>
<name>A0ABZ0Z0D1_9CAUD</name>
<dbReference type="PROSITE" id="PS50164">
    <property type="entry name" value="GIY_YIG"/>
    <property type="match status" value="1"/>
</dbReference>
<reference evidence="4 5" key="1">
    <citation type="submission" date="2023-11" db="EMBL/GenBank/DDBJ databases">
        <authorList>
            <person name="Cook R."/>
            <person name="Crisci M."/>
            <person name="Pye H."/>
            <person name="Adriaenssens E."/>
            <person name="Santini J."/>
        </authorList>
    </citation>
    <scope>NUCLEOTIDE SEQUENCE [LARGE SCALE GENOMIC DNA]</scope>
    <source>
        <strain evidence="4">Lak_Megaphage_RVC_AP3_GC26</strain>
    </source>
</reference>
<proteinExistence type="predicted"/>
<dbReference type="CDD" id="cd10444">
    <property type="entry name" value="GIY-YIG_SegABCDEFG"/>
    <property type="match status" value="1"/>
</dbReference>
<evidence type="ECO:0000256" key="1">
    <source>
        <dbReference type="ARBA" id="ARBA00001946"/>
    </source>
</evidence>
<evidence type="ECO:0000256" key="2">
    <source>
        <dbReference type="ARBA" id="ARBA00022842"/>
    </source>
</evidence>
<dbReference type="EMBL" id="OR769219">
    <property type="protein sequence ID" value="WQJ51569.1"/>
    <property type="molecule type" value="Genomic_DNA"/>
</dbReference>
<dbReference type="GO" id="GO:0004519">
    <property type="term" value="F:endonuclease activity"/>
    <property type="evidence" value="ECO:0007669"/>
    <property type="project" value="UniProtKB-KW"/>
</dbReference>
<protein>
    <submittedName>
        <fullName evidence="4">Homing endonuclease</fullName>
    </submittedName>
</protein>
<keyword evidence="5" id="KW-1185">Reference proteome</keyword>
<dbReference type="InterPro" id="IPR000305">
    <property type="entry name" value="GIY-YIG_endonuc"/>
</dbReference>
<keyword evidence="4" id="KW-0378">Hydrolase</keyword>
<feature type="domain" description="GIY-YIG" evidence="3">
    <location>
        <begin position="1"/>
        <end position="82"/>
    </location>
</feature>
<comment type="cofactor">
    <cofactor evidence="1">
        <name>Mg(2+)</name>
        <dbReference type="ChEBI" id="CHEBI:18420"/>
    </cofactor>
</comment>
<dbReference type="SMART" id="SM00465">
    <property type="entry name" value="GIYc"/>
    <property type="match status" value="1"/>
</dbReference>
<organism evidence="4 5">
    <name type="scientific">phage Lak_Megaphage_RVC_AP3_GC26</name>
    <dbReference type="NCBI Taxonomy" id="3109225"/>
    <lineage>
        <taxon>Viruses</taxon>
        <taxon>Duplodnaviria</taxon>
        <taxon>Heunggongvirae</taxon>
        <taxon>Uroviricota</taxon>
        <taxon>Caudoviricetes</taxon>
        <taxon>Caudoviricetes code 15 clade</taxon>
    </lineage>
</organism>